<name>A0AAE1H7U2_9NEOP</name>
<reference evidence="1" key="2">
    <citation type="journal article" date="2023" name="BMC Genomics">
        <title>Pest status, molecular evolution, and epigenetic factors derived from the genome assembly of Frankliniella fusca, a thysanopteran phytovirus vector.</title>
        <authorList>
            <person name="Catto M.A."/>
            <person name="Labadie P.E."/>
            <person name="Jacobson A.L."/>
            <person name="Kennedy G.G."/>
            <person name="Srinivasan R."/>
            <person name="Hunt B.G."/>
        </authorList>
    </citation>
    <scope>NUCLEOTIDE SEQUENCE</scope>
    <source>
        <strain evidence="1">PL_HMW_Pooled</strain>
    </source>
</reference>
<organism evidence="1 2">
    <name type="scientific">Frankliniella fusca</name>
    <dbReference type="NCBI Taxonomy" id="407009"/>
    <lineage>
        <taxon>Eukaryota</taxon>
        <taxon>Metazoa</taxon>
        <taxon>Ecdysozoa</taxon>
        <taxon>Arthropoda</taxon>
        <taxon>Hexapoda</taxon>
        <taxon>Insecta</taxon>
        <taxon>Pterygota</taxon>
        <taxon>Neoptera</taxon>
        <taxon>Paraneoptera</taxon>
        <taxon>Thysanoptera</taxon>
        <taxon>Terebrantia</taxon>
        <taxon>Thripoidea</taxon>
        <taxon>Thripidae</taxon>
        <taxon>Frankliniella</taxon>
    </lineage>
</organism>
<dbReference type="Proteomes" id="UP001219518">
    <property type="component" value="Unassembled WGS sequence"/>
</dbReference>
<comment type="caution">
    <text evidence="1">The sequence shown here is derived from an EMBL/GenBank/DDBJ whole genome shotgun (WGS) entry which is preliminary data.</text>
</comment>
<dbReference type="AlphaFoldDB" id="A0AAE1H7U2"/>
<reference evidence="1" key="1">
    <citation type="submission" date="2021-07" db="EMBL/GenBank/DDBJ databases">
        <authorList>
            <person name="Catto M.A."/>
            <person name="Jacobson A."/>
            <person name="Kennedy G."/>
            <person name="Labadie P."/>
            <person name="Hunt B.G."/>
            <person name="Srinivasan R."/>
        </authorList>
    </citation>
    <scope>NUCLEOTIDE SEQUENCE</scope>
    <source>
        <strain evidence="1">PL_HMW_Pooled</strain>
        <tissue evidence="1">Head</tissue>
    </source>
</reference>
<dbReference type="EMBL" id="JAHWGI010000525">
    <property type="protein sequence ID" value="KAK3916392.1"/>
    <property type="molecule type" value="Genomic_DNA"/>
</dbReference>
<proteinExistence type="predicted"/>
<gene>
    <name evidence="1" type="ORF">KUF71_006186</name>
</gene>
<evidence type="ECO:0000313" key="1">
    <source>
        <dbReference type="EMBL" id="KAK3916392.1"/>
    </source>
</evidence>
<accession>A0AAE1H7U2</accession>
<keyword evidence="2" id="KW-1185">Reference proteome</keyword>
<evidence type="ECO:0000313" key="2">
    <source>
        <dbReference type="Proteomes" id="UP001219518"/>
    </source>
</evidence>
<protein>
    <submittedName>
        <fullName evidence="1">D-lysergyl-peptide-synthetase subunit 1</fullName>
    </submittedName>
</protein>
<sequence length="79" mass="9235">MRADLDFFMTDQENEYLISSLTIRKSLAEPHFSVGYVALYSYYTLSDANIHALVRSNVVFNRNEEYPVYERSLVDGELF</sequence>